<evidence type="ECO:0000256" key="1">
    <source>
        <dbReference type="ARBA" id="ARBA00004123"/>
    </source>
</evidence>
<evidence type="ECO:0000256" key="3">
    <source>
        <dbReference type="ARBA" id="ARBA00023155"/>
    </source>
</evidence>
<dbReference type="CDD" id="cd00086">
    <property type="entry name" value="homeodomain"/>
    <property type="match status" value="1"/>
</dbReference>
<feature type="DNA-binding region" description="Homeobox" evidence="5">
    <location>
        <begin position="13"/>
        <end position="72"/>
    </location>
</feature>
<dbReference type="GO" id="GO:0000981">
    <property type="term" value="F:DNA-binding transcription factor activity, RNA polymerase II-specific"/>
    <property type="evidence" value="ECO:0007669"/>
    <property type="project" value="InterPro"/>
</dbReference>
<dbReference type="FunFam" id="1.10.10.60:FF:000161">
    <property type="entry name" value="POU domain protein"/>
    <property type="match status" value="1"/>
</dbReference>
<comment type="subcellular location">
    <subcellularLocation>
        <location evidence="1 5 6">Nucleus</location>
    </subcellularLocation>
</comment>
<proteinExistence type="predicted"/>
<feature type="domain" description="Homeobox" evidence="8">
    <location>
        <begin position="11"/>
        <end position="71"/>
    </location>
</feature>
<comment type="caution">
    <text evidence="9">The sequence shown here is derived from an EMBL/GenBank/DDBJ whole genome shotgun (WGS) entry which is preliminary data.</text>
</comment>
<evidence type="ECO:0000313" key="10">
    <source>
        <dbReference type="Proteomes" id="UP001044222"/>
    </source>
</evidence>
<accession>A0A9D3LRE4</accession>
<dbReference type="GO" id="GO:0005634">
    <property type="term" value="C:nucleus"/>
    <property type="evidence" value="ECO:0007669"/>
    <property type="project" value="UniProtKB-SubCell"/>
</dbReference>
<dbReference type="Proteomes" id="UP001044222">
    <property type="component" value="Chromosome 15"/>
</dbReference>
<evidence type="ECO:0000256" key="2">
    <source>
        <dbReference type="ARBA" id="ARBA00023125"/>
    </source>
</evidence>
<dbReference type="EMBL" id="JAFIRN010000015">
    <property type="protein sequence ID" value="KAG5834189.1"/>
    <property type="molecule type" value="Genomic_DNA"/>
</dbReference>
<keyword evidence="4 5" id="KW-0539">Nucleus</keyword>
<feature type="compositionally biased region" description="Pro residues" evidence="7">
    <location>
        <begin position="99"/>
        <end position="113"/>
    </location>
</feature>
<evidence type="ECO:0000259" key="8">
    <source>
        <dbReference type="PROSITE" id="PS50071"/>
    </source>
</evidence>
<dbReference type="InterPro" id="IPR009057">
    <property type="entry name" value="Homeodomain-like_sf"/>
</dbReference>
<organism evidence="9 10">
    <name type="scientific">Anguilla anguilla</name>
    <name type="common">European freshwater eel</name>
    <name type="synonym">Muraena anguilla</name>
    <dbReference type="NCBI Taxonomy" id="7936"/>
    <lineage>
        <taxon>Eukaryota</taxon>
        <taxon>Metazoa</taxon>
        <taxon>Chordata</taxon>
        <taxon>Craniata</taxon>
        <taxon>Vertebrata</taxon>
        <taxon>Euteleostomi</taxon>
        <taxon>Actinopterygii</taxon>
        <taxon>Neopterygii</taxon>
        <taxon>Teleostei</taxon>
        <taxon>Anguilliformes</taxon>
        <taxon>Anguillidae</taxon>
        <taxon>Anguilla</taxon>
    </lineage>
</organism>
<dbReference type="PANTHER" id="PTHR11636:SF128">
    <property type="entry name" value="POU DOMAIN PROTEIN-RELATED"/>
    <property type="match status" value="1"/>
</dbReference>
<keyword evidence="3 5" id="KW-0371">Homeobox</keyword>
<dbReference type="GO" id="GO:0000978">
    <property type="term" value="F:RNA polymerase II cis-regulatory region sequence-specific DNA binding"/>
    <property type="evidence" value="ECO:0007669"/>
    <property type="project" value="TreeGrafter"/>
</dbReference>
<dbReference type="PANTHER" id="PTHR11636">
    <property type="entry name" value="POU DOMAIN"/>
    <property type="match status" value="1"/>
</dbReference>
<evidence type="ECO:0000256" key="4">
    <source>
        <dbReference type="ARBA" id="ARBA00023242"/>
    </source>
</evidence>
<feature type="region of interest" description="Disordered" evidence="7">
    <location>
        <begin position="82"/>
        <end position="117"/>
    </location>
</feature>
<dbReference type="PRINTS" id="PR00028">
    <property type="entry name" value="POUDOMAIN"/>
</dbReference>
<dbReference type="Gene3D" id="1.10.10.60">
    <property type="entry name" value="Homeodomain-like"/>
    <property type="match status" value="1"/>
</dbReference>
<name>A0A9D3LRE4_ANGAN</name>
<keyword evidence="10" id="KW-1185">Reference proteome</keyword>
<dbReference type="SUPFAM" id="SSF46689">
    <property type="entry name" value="Homeodomain-like"/>
    <property type="match status" value="1"/>
</dbReference>
<dbReference type="PROSITE" id="PS00027">
    <property type="entry name" value="HOMEOBOX_1"/>
    <property type="match status" value="1"/>
</dbReference>
<evidence type="ECO:0000313" key="9">
    <source>
        <dbReference type="EMBL" id="KAG5834189.1"/>
    </source>
</evidence>
<dbReference type="AlphaFoldDB" id="A0A9D3LRE4"/>
<gene>
    <name evidence="9" type="ORF">ANANG_G00258850</name>
</gene>
<evidence type="ECO:0000256" key="5">
    <source>
        <dbReference type="PROSITE-ProRule" id="PRU00108"/>
    </source>
</evidence>
<protein>
    <recommendedName>
        <fullName evidence="8">Homeobox domain-containing protein</fullName>
    </recommendedName>
</protein>
<dbReference type="Pfam" id="PF00046">
    <property type="entry name" value="Homeodomain"/>
    <property type="match status" value="1"/>
</dbReference>
<sequence length="141" mass="16082">MYKMERVFVDSRKRKRRTSLEGTVRSALESYFIKCPKPNTQEITHISDDLGLERDVVRVWFCNRRQKGKRLALPFDDECAEGPCRPDRAHAPQHGARAPPAPDLPRPPRPPLSPSLYVPPLHRSEVFKQALHPGLVGHLTS</sequence>
<dbReference type="SMART" id="SM00389">
    <property type="entry name" value="HOX"/>
    <property type="match status" value="1"/>
</dbReference>
<keyword evidence="2 5" id="KW-0238">DNA-binding</keyword>
<dbReference type="InterPro" id="IPR001356">
    <property type="entry name" value="HD"/>
</dbReference>
<evidence type="ECO:0000256" key="7">
    <source>
        <dbReference type="SAM" id="MobiDB-lite"/>
    </source>
</evidence>
<reference evidence="9" key="1">
    <citation type="submission" date="2021-01" db="EMBL/GenBank/DDBJ databases">
        <title>A chromosome-scale assembly of European eel, Anguilla anguilla.</title>
        <authorList>
            <person name="Henkel C."/>
            <person name="Jong-Raadsen S.A."/>
            <person name="Dufour S."/>
            <person name="Weltzien F.-A."/>
            <person name="Palstra A.P."/>
            <person name="Pelster B."/>
            <person name="Spaink H.P."/>
            <person name="Van Den Thillart G.E."/>
            <person name="Jansen H."/>
            <person name="Zahm M."/>
            <person name="Klopp C."/>
            <person name="Cedric C."/>
            <person name="Louis A."/>
            <person name="Berthelot C."/>
            <person name="Parey E."/>
            <person name="Roest Crollius H."/>
            <person name="Montfort J."/>
            <person name="Robinson-Rechavi M."/>
            <person name="Bucao C."/>
            <person name="Bouchez O."/>
            <person name="Gislard M."/>
            <person name="Lluch J."/>
            <person name="Milhes M."/>
            <person name="Lampietro C."/>
            <person name="Lopez Roques C."/>
            <person name="Donnadieu C."/>
            <person name="Braasch I."/>
            <person name="Desvignes T."/>
            <person name="Postlethwait J."/>
            <person name="Bobe J."/>
            <person name="Guiguen Y."/>
            <person name="Dirks R."/>
        </authorList>
    </citation>
    <scope>NUCLEOTIDE SEQUENCE</scope>
    <source>
        <strain evidence="9">Tag_6206</strain>
        <tissue evidence="9">Liver</tissue>
    </source>
</reference>
<dbReference type="InterPro" id="IPR017970">
    <property type="entry name" value="Homeobox_CS"/>
</dbReference>
<dbReference type="InterPro" id="IPR050255">
    <property type="entry name" value="POU_domain_TF"/>
</dbReference>
<evidence type="ECO:0000256" key="6">
    <source>
        <dbReference type="RuleBase" id="RU000682"/>
    </source>
</evidence>
<dbReference type="InterPro" id="IPR013847">
    <property type="entry name" value="POU"/>
</dbReference>
<dbReference type="PROSITE" id="PS50071">
    <property type="entry name" value="HOMEOBOX_2"/>
    <property type="match status" value="1"/>
</dbReference>